<evidence type="ECO:0000313" key="1">
    <source>
        <dbReference type="EMBL" id="TXS92677.1"/>
    </source>
</evidence>
<name>A0A5C8ZZ57_9GAMM</name>
<dbReference type="Proteomes" id="UP000321933">
    <property type="component" value="Unassembled WGS sequence"/>
</dbReference>
<dbReference type="InterPro" id="IPR017143">
    <property type="entry name" value="UCP037225"/>
</dbReference>
<accession>A0A5C8ZZ57</accession>
<protein>
    <submittedName>
        <fullName evidence="1">CPXCG motif-containing cysteine-rich protein</fullName>
    </submittedName>
</protein>
<dbReference type="EMBL" id="VRYZ01000003">
    <property type="protein sequence ID" value="TXS92677.1"/>
    <property type="molecule type" value="Genomic_DNA"/>
</dbReference>
<keyword evidence="2" id="KW-1185">Reference proteome</keyword>
<dbReference type="AlphaFoldDB" id="A0A5C8ZZ57"/>
<dbReference type="OrthoDB" id="9814566at2"/>
<comment type="caution">
    <text evidence="1">The sequence shown here is derived from an EMBL/GenBank/DDBJ whole genome shotgun (WGS) entry which is preliminary data.</text>
</comment>
<proteinExistence type="predicted"/>
<dbReference type="PIRSF" id="PIRSF037225">
    <property type="entry name" value="UCP037225"/>
    <property type="match status" value="1"/>
</dbReference>
<sequence length="65" mass="7376">MQQRVQEHVSCPYCGESIEVLIDPEEVGQQYIEDCQVCCRPITFSIYADMSGVFSISVHAENESF</sequence>
<evidence type="ECO:0000313" key="2">
    <source>
        <dbReference type="Proteomes" id="UP000321933"/>
    </source>
</evidence>
<dbReference type="RefSeq" id="WP_148064050.1">
    <property type="nucleotide sequence ID" value="NZ_VRYZ01000003.1"/>
</dbReference>
<dbReference type="Pfam" id="PF14255">
    <property type="entry name" value="Zn_ribbon_21"/>
    <property type="match status" value="1"/>
</dbReference>
<organism evidence="1 2">
    <name type="scientific">Parahaliea aestuarii</name>
    <dbReference type="NCBI Taxonomy" id="1852021"/>
    <lineage>
        <taxon>Bacteria</taxon>
        <taxon>Pseudomonadati</taxon>
        <taxon>Pseudomonadota</taxon>
        <taxon>Gammaproteobacteria</taxon>
        <taxon>Cellvibrionales</taxon>
        <taxon>Halieaceae</taxon>
        <taxon>Parahaliea</taxon>
    </lineage>
</organism>
<dbReference type="InterPro" id="IPR025990">
    <property type="entry name" value="zinc_ribbon_bacterial"/>
</dbReference>
<gene>
    <name evidence="1" type="ORF">FVW59_09070</name>
</gene>
<reference evidence="1 2" key="1">
    <citation type="submission" date="2019-08" db="EMBL/GenBank/DDBJ databases">
        <title>Parahaliea maris sp. nov., isolated from the surface seawater.</title>
        <authorList>
            <person name="Liu Y."/>
        </authorList>
    </citation>
    <scope>NUCLEOTIDE SEQUENCE [LARGE SCALE GENOMIC DNA]</scope>
    <source>
        <strain evidence="1 2">S2-26</strain>
    </source>
</reference>